<evidence type="ECO:0000256" key="1">
    <source>
        <dbReference type="ARBA" id="ARBA00011975"/>
    </source>
</evidence>
<dbReference type="EMBL" id="WEIA01000016">
    <property type="protein sequence ID" value="NLR23461.1"/>
    <property type="molecule type" value="Genomic_DNA"/>
</dbReference>
<evidence type="ECO:0000313" key="11">
    <source>
        <dbReference type="Proteomes" id="UP000646877"/>
    </source>
</evidence>
<comment type="catalytic activity">
    <reaction evidence="6">
        <text>a 2'-deoxycytidine in DNA + S-adenosyl-L-methionine = a 5-methyl-2'-deoxycytidine in DNA + S-adenosyl-L-homocysteine + H(+)</text>
        <dbReference type="Rhea" id="RHEA:13681"/>
        <dbReference type="Rhea" id="RHEA-COMP:11369"/>
        <dbReference type="Rhea" id="RHEA-COMP:11370"/>
        <dbReference type="ChEBI" id="CHEBI:15378"/>
        <dbReference type="ChEBI" id="CHEBI:57856"/>
        <dbReference type="ChEBI" id="CHEBI:59789"/>
        <dbReference type="ChEBI" id="CHEBI:85452"/>
        <dbReference type="ChEBI" id="CHEBI:85454"/>
        <dbReference type="EC" id="2.1.1.37"/>
    </reaction>
</comment>
<comment type="similarity">
    <text evidence="7 8">Belongs to the class I-like SAM-binding methyltransferase superfamily. C5-methyltransferase family.</text>
</comment>
<evidence type="ECO:0000256" key="4">
    <source>
        <dbReference type="ARBA" id="ARBA00022691"/>
    </source>
</evidence>
<evidence type="ECO:0000313" key="12">
    <source>
        <dbReference type="Proteomes" id="UP001304419"/>
    </source>
</evidence>
<evidence type="ECO:0000256" key="2">
    <source>
        <dbReference type="ARBA" id="ARBA00022603"/>
    </source>
</evidence>
<evidence type="ECO:0000256" key="3">
    <source>
        <dbReference type="ARBA" id="ARBA00022679"/>
    </source>
</evidence>
<gene>
    <name evidence="9" type="ORF">F9Y85_19510</name>
    <name evidence="10" type="ORF">R5H13_03105</name>
</gene>
<evidence type="ECO:0000256" key="7">
    <source>
        <dbReference type="PROSITE-ProRule" id="PRU01016"/>
    </source>
</evidence>
<dbReference type="EC" id="2.1.1.37" evidence="1"/>
<dbReference type="PANTHER" id="PTHR10629:SF52">
    <property type="entry name" value="DNA (CYTOSINE-5)-METHYLTRANSFERASE 1"/>
    <property type="match status" value="1"/>
</dbReference>
<proteinExistence type="inferred from homology"/>
<dbReference type="InterPro" id="IPR031303">
    <property type="entry name" value="C5_meth_CS"/>
</dbReference>
<dbReference type="RefSeq" id="WP_193522410.1">
    <property type="nucleotide sequence ID" value="NZ_CBCSDF010000020.1"/>
</dbReference>
<organism evidence="9 11">
    <name type="scientific">Pseudoalteromonas maricaloris</name>
    <dbReference type="NCBI Taxonomy" id="184924"/>
    <lineage>
        <taxon>Bacteria</taxon>
        <taxon>Pseudomonadati</taxon>
        <taxon>Pseudomonadota</taxon>
        <taxon>Gammaproteobacteria</taxon>
        <taxon>Alteromonadales</taxon>
        <taxon>Pseudoalteromonadaceae</taxon>
        <taxon>Pseudoalteromonas</taxon>
    </lineage>
</organism>
<dbReference type="Pfam" id="PF00145">
    <property type="entry name" value="DNA_methylase"/>
    <property type="match status" value="2"/>
</dbReference>
<dbReference type="GO" id="GO:0003677">
    <property type="term" value="F:DNA binding"/>
    <property type="evidence" value="ECO:0007669"/>
    <property type="project" value="TreeGrafter"/>
</dbReference>
<feature type="active site" evidence="7">
    <location>
        <position position="143"/>
    </location>
</feature>
<evidence type="ECO:0000256" key="6">
    <source>
        <dbReference type="ARBA" id="ARBA00047422"/>
    </source>
</evidence>
<evidence type="ECO:0000313" key="10">
    <source>
        <dbReference type="EMBL" id="WOX29275.1"/>
    </source>
</evidence>
<evidence type="ECO:0000313" key="9">
    <source>
        <dbReference type="EMBL" id="NLR23461.1"/>
    </source>
</evidence>
<dbReference type="GO" id="GO:0009307">
    <property type="term" value="P:DNA restriction-modification system"/>
    <property type="evidence" value="ECO:0007669"/>
    <property type="project" value="UniProtKB-KW"/>
</dbReference>
<keyword evidence="4 7" id="KW-0949">S-adenosyl-L-methionine</keyword>
<dbReference type="InterPro" id="IPR050390">
    <property type="entry name" value="C5-Methyltransferase"/>
</dbReference>
<dbReference type="PROSITE" id="PS51679">
    <property type="entry name" value="SAM_MT_C5"/>
    <property type="match status" value="1"/>
</dbReference>
<dbReference type="PROSITE" id="PS00095">
    <property type="entry name" value="C5_MTASE_2"/>
    <property type="match status" value="1"/>
</dbReference>
<reference evidence="9" key="1">
    <citation type="submission" date="2019-10" db="EMBL/GenBank/DDBJ databases">
        <authorList>
            <person name="Paulsen S."/>
        </authorList>
    </citation>
    <scope>NUCLEOTIDE SEQUENCE</scope>
    <source>
        <strain evidence="9">LMG 19692</strain>
    </source>
</reference>
<name>A0A8I2HB51_9GAMM</name>
<dbReference type="GO" id="GO:0003886">
    <property type="term" value="F:DNA (cytosine-5-)-methyltransferase activity"/>
    <property type="evidence" value="ECO:0007669"/>
    <property type="project" value="UniProtKB-EC"/>
</dbReference>
<dbReference type="EMBL" id="CP137578">
    <property type="protein sequence ID" value="WOX29275.1"/>
    <property type="molecule type" value="Genomic_DNA"/>
</dbReference>
<dbReference type="Gene3D" id="3.40.50.150">
    <property type="entry name" value="Vaccinia Virus protein VP39"/>
    <property type="match status" value="1"/>
</dbReference>
<evidence type="ECO:0000256" key="8">
    <source>
        <dbReference type="RuleBase" id="RU000416"/>
    </source>
</evidence>
<dbReference type="GO" id="GO:0032259">
    <property type="term" value="P:methylation"/>
    <property type="evidence" value="ECO:0007669"/>
    <property type="project" value="UniProtKB-KW"/>
</dbReference>
<keyword evidence="2 7" id="KW-0489">Methyltransferase</keyword>
<dbReference type="PRINTS" id="PR00105">
    <property type="entry name" value="C5METTRFRASE"/>
</dbReference>
<dbReference type="Proteomes" id="UP001304419">
    <property type="component" value="Chromosome 1"/>
</dbReference>
<dbReference type="SUPFAM" id="SSF53335">
    <property type="entry name" value="S-adenosyl-L-methionine-dependent methyltransferases"/>
    <property type="match status" value="1"/>
</dbReference>
<dbReference type="GO" id="GO:0044027">
    <property type="term" value="P:negative regulation of gene expression via chromosomal CpG island methylation"/>
    <property type="evidence" value="ECO:0007669"/>
    <property type="project" value="TreeGrafter"/>
</dbReference>
<protein>
    <recommendedName>
        <fullName evidence="1">DNA (cytosine-5-)-methyltransferase</fullName>
        <ecNumber evidence="1">2.1.1.37</ecNumber>
    </recommendedName>
</protein>
<sequence>MQHIELFAGCGGLSLGLKSEGFEFVMGNELSPMAAETFAYNFFNEDLVKLAEKKQYPKQVKWINSRFNDLSARLRENPLEFPPLHEKGFSDLVEDVNEYRGKLLVGSIRELNACLEQNPNLSKALHDSFGHGELCLVSGGPPCQSFSMAGARRKDCEKNTLPLEFVSFVKHTLPKFVLLENVTGILRAFEEDDGKKYHAWYEVAKAFSSVGYIPLCLHVNARYVGVAQNRPRFILIAIRKDIHASLLASNKLNDHSLQLLESSIPFFESVTKYGTGLEYGHLDCFDVDKHLEVFSQSFLASLVGAKAVTVKEAIDDLRGNGIKKSNFIKELNSTFDIGNKRDSLSNHDKRANGEVVQRRFRLYQVLQKVADKRVNKEVFNILKGDSSGLSSECWELLSEYEYLGFEGKLQKFKDAKELVDYLKLHPTKKQTQRALSPDAPAPAALSIPDDACHYHENELRTLTVREMARIQSFPDAFTFRSKVTTGGKMRRFEVPQYTQVGNAVPPLLAKKLGIVIKQLEDALA</sequence>
<dbReference type="PANTHER" id="PTHR10629">
    <property type="entry name" value="CYTOSINE-SPECIFIC METHYLTRANSFERASE"/>
    <property type="match status" value="1"/>
</dbReference>
<dbReference type="InterPro" id="IPR029063">
    <property type="entry name" value="SAM-dependent_MTases_sf"/>
</dbReference>
<dbReference type="AlphaFoldDB" id="A0A8I2HB51"/>
<evidence type="ECO:0000256" key="5">
    <source>
        <dbReference type="ARBA" id="ARBA00022747"/>
    </source>
</evidence>
<reference evidence="10 12" key="2">
    <citation type="submission" date="2023-10" db="EMBL/GenBank/DDBJ databases">
        <title>To unveil natural product biosynthetic capacity in Pseudoalteromonas.</title>
        <authorList>
            <person name="Wang J."/>
        </authorList>
    </citation>
    <scope>NUCLEOTIDE SEQUENCE [LARGE SCALE GENOMIC DNA]</scope>
    <source>
        <strain evidence="10 12">DSM 15914</strain>
    </source>
</reference>
<keyword evidence="12" id="KW-1185">Reference proteome</keyword>
<dbReference type="InterPro" id="IPR001525">
    <property type="entry name" value="C5_MeTfrase"/>
</dbReference>
<dbReference type="Proteomes" id="UP000646877">
    <property type="component" value="Unassembled WGS sequence"/>
</dbReference>
<keyword evidence="5" id="KW-0680">Restriction system</keyword>
<accession>A0A8I2HB51</accession>
<dbReference type="Gene3D" id="3.90.120.10">
    <property type="entry name" value="DNA Methylase, subunit A, domain 2"/>
    <property type="match status" value="1"/>
</dbReference>
<keyword evidence="3 7" id="KW-0808">Transferase</keyword>
<dbReference type="NCBIfam" id="TIGR00675">
    <property type="entry name" value="dcm"/>
    <property type="match status" value="1"/>
</dbReference>